<dbReference type="Proteomes" id="UP000660265">
    <property type="component" value="Unassembled WGS sequence"/>
</dbReference>
<evidence type="ECO:0000313" key="3">
    <source>
        <dbReference type="Proteomes" id="UP000660265"/>
    </source>
</evidence>
<name>A0ABQ2EVK5_9ACTN</name>
<evidence type="ECO:0000256" key="1">
    <source>
        <dbReference type="SAM" id="MobiDB-lite"/>
    </source>
</evidence>
<accession>A0ABQ2EVK5</accession>
<reference evidence="3" key="1">
    <citation type="journal article" date="2019" name="Int. J. Syst. Evol. Microbiol.">
        <title>The Global Catalogue of Microorganisms (GCM) 10K type strain sequencing project: providing services to taxonomists for standard genome sequencing and annotation.</title>
        <authorList>
            <consortium name="The Broad Institute Genomics Platform"/>
            <consortium name="The Broad Institute Genome Sequencing Center for Infectious Disease"/>
            <person name="Wu L."/>
            <person name="Ma J."/>
        </authorList>
    </citation>
    <scope>NUCLEOTIDE SEQUENCE [LARGE SCALE GENOMIC DNA]</scope>
    <source>
        <strain evidence="3">CGMCC 4.7275</strain>
    </source>
</reference>
<keyword evidence="3" id="KW-1185">Reference proteome</keyword>
<protein>
    <recommendedName>
        <fullName evidence="4">Transposase</fullName>
    </recommendedName>
</protein>
<organism evidence="2 3">
    <name type="scientific">Streptomyces camponoticapitis</name>
    <dbReference type="NCBI Taxonomy" id="1616125"/>
    <lineage>
        <taxon>Bacteria</taxon>
        <taxon>Bacillati</taxon>
        <taxon>Actinomycetota</taxon>
        <taxon>Actinomycetes</taxon>
        <taxon>Kitasatosporales</taxon>
        <taxon>Streptomycetaceae</taxon>
        <taxon>Streptomyces</taxon>
    </lineage>
</organism>
<feature type="region of interest" description="Disordered" evidence="1">
    <location>
        <begin position="88"/>
        <end position="131"/>
    </location>
</feature>
<dbReference type="EMBL" id="BMMV01000035">
    <property type="protein sequence ID" value="GGK27770.1"/>
    <property type="molecule type" value="Genomic_DNA"/>
</dbReference>
<sequence>MREEAEFPRTGHGVRAGLITAHIHVLISPDVHGEHVSCLQPAPGTLFAEHDADQFQGHRQGDLGPVVVAGEVSWEKLAETMSLDGWLGTEVDDSGDGGLTDLQPVEPAASAKSDGCRTSPPPSPDGRDPRP</sequence>
<evidence type="ECO:0008006" key="4">
    <source>
        <dbReference type="Google" id="ProtNLM"/>
    </source>
</evidence>
<proteinExistence type="predicted"/>
<comment type="caution">
    <text evidence="2">The sequence shown here is derived from an EMBL/GenBank/DDBJ whole genome shotgun (WGS) entry which is preliminary data.</text>
</comment>
<evidence type="ECO:0000313" key="2">
    <source>
        <dbReference type="EMBL" id="GGK27770.1"/>
    </source>
</evidence>
<gene>
    <name evidence="2" type="ORF">GCM10011583_69730</name>
</gene>